<gene>
    <name evidence="2" type="ORF">TSA66_19355</name>
</gene>
<dbReference type="EMBL" id="JWJG01000028">
    <property type="protein sequence ID" value="KIF82484.1"/>
    <property type="molecule type" value="Genomic_DNA"/>
</dbReference>
<name>A0A0C2BQZ1_9BURK</name>
<sequence length="142" mass="16700">MNSNQPQENKHIAPVLPPVFNRYPYSDADAECNRILAWYETHLILTVEDCIYELKIAYPDKRIASLRKKGHKILTKREEVHTTCGHLKTTTVYILHRKLKPMCNSFPDLKILIERLPGFETLDIDSMTMDEQVRLYFLLNRL</sequence>
<dbReference type="InterPro" id="IPR055245">
    <property type="entry name" value="HTH_proteobacteria"/>
</dbReference>
<feature type="domain" description="Winged helix-turn-helix" evidence="1">
    <location>
        <begin position="32"/>
        <end position="96"/>
    </location>
</feature>
<dbReference type="AlphaFoldDB" id="A0A0C2BQZ1"/>
<reference evidence="2 3" key="1">
    <citation type="submission" date="2014-12" db="EMBL/GenBank/DDBJ databases">
        <title>Denitrispirillum autotrophicum gen. nov., sp. nov., Denitrifying, Facultatively Autotrophic Bacteria Isolated from Rice Paddy Soil.</title>
        <authorList>
            <person name="Ishii S."/>
            <person name="Ashida N."/>
            <person name="Ohno H."/>
            <person name="Otsuka S."/>
            <person name="Yokota A."/>
            <person name="Senoo K."/>
        </authorList>
    </citation>
    <scope>NUCLEOTIDE SEQUENCE [LARGE SCALE GENOMIC DNA]</scope>
    <source>
        <strain evidence="2 3">TSA66</strain>
    </source>
</reference>
<dbReference type="RefSeq" id="WP_040041158.1">
    <property type="nucleotide sequence ID" value="NZ_JWJG01000028.1"/>
</dbReference>
<evidence type="ECO:0000259" key="1">
    <source>
        <dbReference type="Pfam" id="PF14090"/>
    </source>
</evidence>
<comment type="caution">
    <text evidence="2">The sequence shown here is derived from an EMBL/GenBank/DDBJ whole genome shotgun (WGS) entry which is preliminary data.</text>
</comment>
<protein>
    <recommendedName>
        <fullName evidence="1">Winged helix-turn-helix domain-containing protein</fullName>
    </recommendedName>
</protein>
<keyword evidence="3" id="KW-1185">Reference proteome</keyword>
<proteinExistence type="predicted"/>
<dbReference type="Proteomes" id="UP000031572">
    <property type="component" value="Unassembled WGS sequence"/>
</dbReference>
<evidence type="ECO:0000313" key="2">
    <source>
        <dbReference type="EMBL" id="KIF82484.1"/>
    </source>
</evidence>
<accession>A0A0C2BQZ1</accession>
<dbReference type="Pfam" id="PF14090">
    <property type="entry name" value="HTH_39"/>
    <property type="match status" value="1"/>
</dbReference>
<organism evidence="2 3">
    <name type="scientific">Noviherbaspirillum autotrophicum</name>
    <dbReference type="NCBI Taxonomy" id="709839"/>
    <lineage>
        <taxon>Bacteria</taxon>
        <taxon>Pseudomonadati</taxon>
        <taxon>Pseudomonadota</taxon>
        <taxon>Betaproteobacteria</taxon>
        <taxon>Burkholderiales</taxon>
        <taxon>Oxalobacteraceae</taxon>
        <taxon>Noviherbaspirillum</taxon>
    </lineage>
</organism>
<evidence type="ECO:0000313" key="3">
    <source>
        <dbReference type="Proteomes" id="UP000031572"/>
    </source>
</evidence>